<dbReference type="InterPro" id="IPR014020">
    <property type="entry name" value="Tensin_C2-dom"/>
</dbReference>
<keyword evidence="3" id="KW-0966">Cell projection</keyword>
<comment type="similarity">
    <text evidence="2">Belongs to the PTEN phosphatase protein family.</text>
</comment>
<dbReference type="SMART" id="SM00404">
    <property type="entry name" value="PTPc_motif"/>
    <property type="match status" value="1"/>
</dbReference>
<feature type="domain" description="Tyrosine-protein phosphatase" evidence="6">
    <location>
        <begin position="1"/>
        <end position="193"/>
    </location>
</feature>
<comment type="subcellular location">
    <subcellularLocation>
        <location evidence="1">Cell projection</location>
    </subcellularLocation>
</comment>
<evidence type="ECO:0000259" key="6">
    <source>
        <dbReference type="PROSITE" id="PS50055"/>
    </source>
</evidence>
<dbReference type="PANTHER" id="PTHR45734">
    <property type="entry name" value="TENSIN"/>
    <property type="match status" value="1"/>
</dbReference>
<protein>
    <recommendedName>
        <fullName evidence="12">Phosphatidylinositol-3,4,5-trisphosphate 3-phosphatase</fullName>
    </recommendedName>
</protein>
<dbReference type="CDD" id="cd14508">
    <property type="entry name" value="PTP_tensin"/>
    <property type="match status" value="1"/>
</dbReference>
<comment type="caution">
    <text evidence="10">The sequence shown here is derived from an EMBL/GenBank/DDBJ whole genome shotgun (WGS) entry which is preliminary data.</text>
</comment>
<dbReference type="Pfam" id="PF22785">
    <property type="entry name" value="Tc-R-P"/>
    <property type="match status" value="1"/>
</dbReference>
<dbReference type="AlphaFoldDB" id="A0AAD9JD54"/>
<dbReference type="InterPro" id="IPR029023">
    <property type="entry name" value="Tensin_phosphatase"/>
</dbReference>
<feature type="chain" id="PRO_5042099459" description="Phosphatidylinositol-3,4,5-trisphosphate 3-phosphatase" evidence="5">
    <location>
        <begin position="30"/>
        <end position="404"/>
    </location>
</feature>
<dbReference type="Proteomes" id="UP001208570">
    <property type="component" value="Unassembled WGS sequence"/>
</dbReference>
<dbReference type="GO" id="GO:0042995">
    <property type="term" value="C:cell projection"/>
    <property type="evidence" value="ECO:0007669"/>
    <property type="project" value="UniProtKB-SubCell"/>
</dbReference>
<feature type="domain" description="Tyrosine specific protein phosphatases" evidence="7">
    <location>
        <begin position="156"/>
        <end position="233"/>
    </location>
</feature>
<evidence type="ECO:0008006" key="12">
    <source>
        <dbReference type="Google" id="ProtNLM"/>
    </source>
</evidence>
<reference evidence="10" key="1">
    <citation type="journal article" date="2023" name="Mol. Biol. Evol.">
        <title>Third-Generation Sequencing Reveals the Adaptive Role of the Epigenome in Three Deep-Sea Polychaetes.</title>
        <authorList>
            <person name="Perez M."/>
            <person name="Aroh O."/>
            <person name="Sun Y."/>
            <person name="Lan Y."/>
            <person name="Juniper S.K."/>
            <person name="Young C.R."/>
            <person name="Angers B."/>
            <person name="Qian P.Y."/>
        </authorList>
    </citation>
    <scope>NUCLEOTIDE SEQUENCE</scope>
    <source>
        <strain evidence="10">P08H-3</strain>
    </source>
</reference>
<feature type="signal peptide" evidence="5">
    <location>
        <begin position="1"/>
        <end position="29"/>
    </location>
</feature>
<evidence type="ECO:0000256" key="2">
    <source>
        <dbReference type="ARBA" id="ARBA00007881"/>
    </source>
</evidence>
<dbReference type="SMART" id="SM01326">
    <property type="entry name" value="PTEN_C2"/>
    <property type="match status" value="1"/>
</dbReference>
<evidence type="ECO:0000259" key="7">
    <source>
        <dbReference type="PROSITE" id="PS50056"/>
    </source>
</evidence>
<name>A0AAD9JD54_9ANNE</name>
<dbReference type="InterPro" id="IPR035892">
    <property type="entry name" value="C2_domain_sf"/>
</dbReference>
<feature type="region of interest" description="Disordered" evidence="4">
    <location>
        <begin position="43"/>
        <end position="63"/>
    </location>
</feature>
<evidence type="ECO:0000256" key="5">
    <source>
        <dbReference type="SAM" id="SignalP"/>
    </source>
</evidence>
<dbReference type="InterPro" id="IPR000242">
    <property type="entry name" value="PTP_cat"/>
</dbReference>
<dbReference type="Pfam" id="PF10409">
    <property type="entry name" value="PTEN_C2"/>
    <property type="match status" value="1"/>
</dbReference>
<dbReference type="SUPFAM" id="SSF49562">
    <property type="entry name" value="C2 domain (Calcium/lipid-binding domain, CaLB)"/>
    <property type="match status" value="1"/>
</dbReference>
<dbReference type="PROSITE" id="PS50056">
    <property type="entry name" value="TYR_PHOSPHATASE_2"/>
    <property type="match status" value="1"/>
</dbReference>
<dbReference type="InterPro" id="IPR016130">
    <property type="entry name" value="Tyr_Pase_AS"/>
</dbReference>
<evidence type="ECO:0000313" key="10">
    <source>
        <dbReference type="EMBL" id="KAK2150240.1"/>
    </source>
</evidence>
<dbReference type="PANTHER" id="PTHR45734:SF10">
    <property type="entry name" value="BLISTERY, ISOFORM A"/>
    <property type="match status" value="1"/>
</dbReference>
<dbReference type="GO" id="GO:0005925">
    <property type="term" value="C:focal adhesion"/>
    <property type="evidence" value="ECO:0007669"/>
    <property type="project" value="TreeGrafter"/>
</dbReference>
<dbReference type="PROSITE" id="PS50055">
    <property type="entry name" value="TYR_PHOSPHATASE_PTP"/>
    <property type="match status" value="1"/>
</dbReference>
<feature type="domain" description="Phosphatase tensin-type" evidence="8">
    <location>
        <begin position="71"/>
        <end position="244"/>
    </location>
</feature>
<dbReference type="GO" id="GO:0004725">
    <property type="term" value="F:protein tyrosine phosphatase activity"/>
    <property type="evidence" value="ECO:0007669"/>
    <property type="project" value="InterPro"/>
</dbReference>
<evidence type="ECO:0000256" key="3">
    <source>
        <dbReference type="ARBA" id="ARBA00023273"/>
    </source>
</evidence>
<gene>
    <name evidence="10" type="ORF">LSH36_416g02042</name>
</gene>
<dbReference type="InterPro" id="IPR003595">
    <property type="entry name" value="Tyr_Pase_cat"/>
</dbReference>
<dbReference type="PROSITE" id="PS51182">
    <property type="entry name" value="C2_TENSIN"/>
    <property type="match status" value="1"/>
</dbReference>
<sequence>MLPYRSRLCVVYSLFRLSFIFCLLQVMTACVPPVNYELVSDPSVARSSDSTNPPAPPTRGIMSSLRTKMTKGREATSLDMDLTYITERIIALSFPFDGHEAAYRNNLQEVAQMLKSKHGDNYTIINLSEKRSDMQKLNPLKVLEFGWPDHLAPPVDRLCNICKCIESWLNSDSRNVVVIHCKGGRGRTGVVIAAYMRYNNICASADQDLDRFAMKKFYDDKLGGVTQPSQRRYVHYFGGFLSGAIKINSSPLFLHHMVMYGIPNFDGHSGCRPYIKVYQAMSPIFISGVYTATNNMTEISIALDPCLQLRGDILIKCYHKRFRSTTREIIFRCQFHTCAISDNRLVFDKSDLDEACADPRFPNNGRIEFVFSQAEERIMIKRQRISWNYVQSEEENGYEEKTSG</sequence>
<evidence type="ECO:0000256" key="1">
    <source>
        <dbReference type="ARBA" id="ARBA00004316"/>
    </source>
</evidence>
<accession>A0AAD9JD54</accession>
<dbReference type="PROSITE" id="PS51257">
    <property type="entry name" value="PROKAR_LIPOPROTEIN"/>
    <property type="match status" value="1"/>
</dbReference>
<dbReference type="PROSITE" id="PS51181">
    <property type="entry name" value="PPASE_TENSIN"/>
    <property type="match status" value="1"/>
</dbReference>
<evidence type="ECO:0000259" key="9">
    <source>
        <dbReference type="PROSITE" id="PS51182"/>
    </source>
</evidence>
<dbReference type="PROSITE" id="PS00383">
    <property type="entry name" value="TYR_PHOSPHATASE_1"/>
    <property type="match status" value="1"/>
</dbReference>
<evidence type="ECO:0000256" key="4">
    <source>
        <dbReference type="SAM" id="MobiDB-lite"/>
    </source>
</evidence>
<dbReference type="Gene3D" id="3.90.190.10">
    <property type="entry name" value="Protein tyrosine phosphatase superfamily"/>
    <property type="match status" value="1"/>
</dbReference>
<proteinExistence type="inferred from homology"/>
<dbReference type="InterPro" id="IPR051484">
    <property type="entry name" value="Tensin_PTEN_phosphatase"/>
</dbReference>
<dbReference type="SUPFAM" id="SSF52799">
    <property type="entry name" value="(Phosphotyrosine protein) phosphatases II"/>
    <property type="match status" value="1"/>
</dbReference>
<dbReference type="InterPro" id="IPR029021">
    <property type="entry name" value="Prot-tyrosine_phosphatase-like"/>
</dbReference>
<dbReference type="EMBL" id="JAODUP010000416">
    <property type="protein sequence ID" value="KAK2150240.1"/>
    <property type="molecule type" value="Genomic_DNA"/>
</dbReference>
<dbReference type="Gene3D" id="2.60.40.1110">
    <property type="match status" value="1"/>
</dbReference>
<dbReference type="InterPro" id="IPR000387">
    <property type="entry name" value="Tyr_Pase_dom"/>
</dbReference>
<evidence type="ECO:0000259" key="8">
    <source>
        <dbReference type="PROSITE" id="PS51181"/>
    </source>
</evidence>
<keyword evidence="11" id="KW-1185">Reference proteome</keyword>
<evidence type="ECO:0000313" key="11">
    <source>
        <dbReference type="Proteomes" id="UP001208570"/>
    </source>
</evidence>
<feature type="domain" description="C2 tensin-type" evidence="9">
    <location>
        <begin position="249"/>
        <end position="374"/>
    </location>
</feature>
<organism evidence="10 11">
    <name type="scientific">Paralvinella palmiformis</name>
    <dbReference type="NCBI Taxonomy" id="53620"/>
    <lineage>
        <taxon>Eukaryota</taxon>
        <taxon>Metazoa</taxon>
        <taxon>Spiralia</taxon>
        <taxon>Lophotrochozoa</taxon>
        <taxon>Annelida</taxon>
        <taxon>Polychaeta</taxon>
        <taxon>Sedentaria</taxon>
        <taxon>Canalipalpata</taxon>
        <taxon>Terebellida</taxon>
        <taxon>Terebelliformia</taxon>
        <taxon>Alvinellidae</taxon>
        <taxon>Paralvinella</taxon>
    </lineage>
</organism>
<keyword evidence="5" id="KW-0732">Signal</keyword>